<protein>
    <submittedName>
        <fullName evidence="1">Uncharacterized protein</fullName>
    </submittedName>
</protein>
<dbReference type="Proteomes" id="UP000011086">
    <property type="component" value="Unassembled WGS sequence"/>
</dbReference>
<reference evidence="1" key="1">
    <citation type="journal article" date="2012" name="PLoS Genet.">
        <title>Comparative analysis of the genomes of two field isolates of the rice blast fungus Magnaporthe oryzae.</title>
        <authorList>
            <person name="Xue M."/>
            <person name="Yang J."/>
            <person name="Li Z."/>
            <person name="Hu S."/>
            <person name="Yao N."/>
            <person name="Dean R.A."/>
            <person name="Zhao W."/>
            <person name="Shen M."/>
            <person name="Zhang H."/>
            <person name="Li C."/>
            <person name="Liu L."/>
            <person name="Cao L."/>
            <person name="Xu X."/>
            <person name="Xing Y."/>
            <person name="Hsiang T."/>
            <person name="Zhang Z."/>
            <person name="Xu J.R."/>
            <person name="Peng Y.L."/>
        </authorList>
    </citation>
    <scope>NUCLEOTIDE SEQUENCE</scope>
    <source>
        <strain evidence="1">Y34</strain>
    </source>
</reference>
<accession>A0AA97P4M2</accession>
<organism evidence="1">
    <name type="scientific">Pyricularia oryzae (strain Y34)</name>
    <name type="common">Rice blast fungus</name>
    <name type="synonym">Magnaporthe oryzae</name>
    <dbReference type="NCBI Taxonomy" id="1143189"/>
    <lineage>
        <taxon>Eukaryota</taxon>
        <taxon>Fungi</taxon>
        <taxon>Dikarya</taxon>
        <taxon>Ascomycota</taxon>
        <taxon>Pezizomycotina</taxon>
        <taxon>Sordariomycetes</taxon>
        <taxon>Sordariomycetidae</taxon>
        <taxon>Magnaporthales</taxon>
        <taxon>Pyriculariaceae</taxon>
        <taxon>Pyricularia</taxon>
    </lineage>
</organism>
<proteinExistence type="predicted"/>
<dbReference type="EMBL" id="JH793553">
    <property type="protein sequence ID" value="ELQ41913.1"/>
    <property type="molecule type" value="Genomic_DNA"/>
</dbReference>
<name>A0AA97P4M2_PYRO3</name>
<dbReference type="AlphaFoldDB" id="A0AA97P4M2"/>
<gene>
    <name evidence="1" type="ORF">OOU_Y34scaffold00247g47</name>
</gene>
<evidence type="ECO:0000313" key="1">
    <source>
        <dbReference type="EMBL" id="ELQ41913.1"/>
    </source>
</evidence>
<sequence>MQSLGRNFASAGLARMLPTCCRPRMLIFLALIFFGPSFVWSLSRDIIVGHVLYLFQFGGMSTSSRRNLWSKPLFLPTLQFHITSAQHLRAHLDSPRSRPK</sequence>